<sequence>MNELPKDNRSPRKWVTKIYQTLAVGRYALHWLPELLILYSIIQDEDGDEAAKDWLLKELALAVKPSMAHRLYLIYRVVSKLWDAFNKIARD</sequence>
<name>A0A175RHI8_9HYPH</name>
<protein>
    <submittedName>
        <fullName evidence="1">Uncharacterized protein</fullName>
    </submittedName>
</protein>
<dbReference type="Proteomes" id="UP000078529">
    <property type="component" value="Unassembled WGS sequence"/>
</dbReference>
<reference evidence="1 2" key="1">
    <citation type="journal article" date="2016" name="Front. Microbiol.">
        <title>Genomic Resource of Rice Seed Associated Bacteria.</title>
        <authorList>
            <person name="Midha S."/>
            <person name="Bansal K."/>
            <person name="Sharma S."/>
            <person name="Kumar N."/>
            <person name="Patil P.P."/>
            <person name="Chaudhry V."/>
            <person name="Patil P.B."/>
        </authorList>
    </citation>
    <scope>NUCLEOTIDE SEQUENCE [LARGE SCALE GENOMIC DNA]</scope>
    <source>
        <strain evidence="1 2">NS365</strain>
    </source>
</reference>
<evidence type="ECO:0000313" key="1">
    <source>
        <dbReference type="EMBL" id="KTR02289.1"/>
    </source>
</evidence>
<dbReference type="RefSeq" id="WP_058602439.1">
    <property type="nucleotide sequence ID" value="NZ_LDQA01000079.1"/>
</dbReference>
<proteinExistence type="predicted"/>
<evidence type="ECO:0000313" key="2">
    <source>
        <dbReference type="Proteomes" id="UP000078529"/>
    </source>
</evidence>
<dbReference type="AlphaFoldDB" id="A0A175RHI8"/>
<accession>A0A175RHI8</accession>
<dbReference type="EMBL" id="LDQA01000079">
    <property type="protein sequence ID" value="KTR02289.1"/>
    <property type="molecule type" value="Genomic_DNA"/>
</dbReference>
<dbReference type="PATRIC" id="fig|401562.4.peg.4541"/>
<gene>
    <name evidence="1" type="ORF">NS365_22020</name>
</gene>
<organism evidence="1 2">
    <name type="scientific">Aureimonas ureilytica</name>
    <dbReference type="NCBI Taxonomy" id="401562"/>
    <lineage>
        <taxon>Bacteria</taxon>
        <taxon>Pseudomonadati</taxon>
        <taxon>Pseudomonadota</taxon>
        <taxon>Alphaproteobacteria</taxon>
        <taxon>Hyphomicrobiales</taxon>
        <taxon>Aurantimonadaceae</taxon>
        <taxon>Aureimonas</taxon>
    </lineage>
</organism>
<keyword evidence="2" id="KW-1185">Reference proteome</keyword>
<comment type="caution">
    <text evidence="1">The sequence shown here is derived from an EMBL/GenBank/DDBJ whole genome shotgun (WGS) entry which is preliminary data.</text>
</comment>